<feature type="chain" id="PRO_5034513678" evidence="1">
    <location>
        <begin position="17"/>
        <end position="173"/>
    </location>
</feature>
<evidence type="ECO:0000313" key="2">
    <source>
        <dbReference type="EMBL" id="CAG6745018.1"/>
    </source>
</evidence>
<protein>
    <submittedName>
        <fullName evidence="2">Uncharacterized protein</fullName>
    </submittedName>
</protein>
<dbReference type="AlphaFoldDB" id="A0A8D9E8U7"/>
<accession>A0A8D9E8U7</accession>
<feature type="signal peptide" evidence="1">
    <location>
        <begin position="1"/>
        <end position="16"/>
    </location>
</feature>
<sequence length="173" mass="20592">MILLLYLFLSPSQTQSSVPRKKLLSMEENSSFLDDPCSHPPYYIPRHKLPLNRNTINTRNITNEVQNNKNKTSLNHQYETHTRRDKSKQLYEKNKYKAPRCVLKNHQHPTHCASKCACKGLPSRSKYKTQCKKYKTQSESNGKKVMLYRVFEKSRDEFFYFLTAKDRDLKFYM</sequence>
<dbReference type="EMBL" id="HBUF01481512">
    <property type="protein sequence ID" value="CAG6745018.1"/>
    <property type="molecule type" value="Transcribed_RNA"/>
</dbReference>
<keyword evidence="1" id="KW-0732">Signal</keyword>
<organism evidence="2">
    <name type="scientific">Cacopsylla melanoneura</name>
    <dbReference type="NCBI Taxonomy" id="428564"/>
    <lineage>
        <taxon>Eukaryota</taxon>
        <taxon>Metazoa</taxon>
        <taxon>Ecdysozoa</taxon>
        <taxon>Arthropoda</taxon>
        <taxon>Hexapoda</taxon>
        <taxon>Insecta</taxon>
        <taxon>Pterygota</taxon>
        <taxon>Neoptera</taxon>
        <taxon>Paraneoptera</taxon>
        <taxon>Hemiptera</taxon>
        <taxon>Sternorrhyncha</taxon>
        <taxon>Psylloidea</taxon>
        <taxon>Psyllidae</taxon>
        <taxon>Psyllinae</taxon>
        <taxon>Cacopsylla</taxon>
    </lineage>
</organism>
<name>A0A8D9E8U7_9HEMI</name>
<evidence type="ECO:0000256" key="1">
    <source>
        <dbReference type="SAM" id="SignalP"/>
    </source>
</evidence>
<reference evidence="2" key="1">
    <citation type="submission" date="2021-05" db="EMBL/GenBank/DDBJ databases">
        <authorList>
            <person name="Alioto T."/>
            <person name="Alioto T."/>
            <person name="Gomez Garrido J."/>
        </authorList>
    </citation>
    <scope>NUCLEOTIDE SEQUENCE</scope>
</reference>
<proteinExistence type="predicted"/>